<proteinExistence type="predicted"/>
<keyword evidence="2" id="KW-1185">Reference proteome</keyword>
<dbReference type="OrthoDB" id="4868737at2759"/>
<dbReference type="STRING" id="1081104.A0A168DAU5"/>
<dbReference type="RefSeq" id="XP_018707821.1">
    <property type="nucleotide sequence ID" value="XM_018845055.1"/>
</dbReference>
<dbReference type="EMBL" id="AZHB01000002">
    <property type="protein sequence ID" value="OAA72375.1"/>
    <property type="molecule type" value="Genomic_DNA"/>
</dbReference>
<accession>A0A168DAU5</accession>
<gene>
    <name evidence="1" type="ORF">ISF_01448</name>
</gene>
<dbReference type="Proteomes" id="UP000076744">
    <property type="component" value="Unassembled WGS sequence"/>
</dbReference>
<evidence type="ECO:0000313" key="1">
    <source>
        <dbReference type="EMBL" id="OAA72375.1"/>
    </source>
</evidence>
<evidence type="ECO:0000313" key="2">
    <source>
        <dbReference type="Proteomes" id="UP000076744"/>
    </source>
</evidence>
<reference evidence="1 2" key="1">
    <citation type="journal article" date="2016" name="Genome Biol. Evol.">
        <title>Divergent and convergent evolution of fungal pathogenicity.</title>
        <authorList>
            <person name="Shang Y."/>
            <person name="Xiao G."/>
            <person name="Zheng P."/>
            <person name="Cen K."/>
            <person name="Zhan S."/>
            <person name="Wang C."/>
        </authorList>
    </citation>
    <scope>NUCLEOTIDE SEQUENCE [LARGE SCALE GENOMIC DNA]</scope>
    <source>
        <strain evidence="1 2">ARSEF 2679</strain>
    </source>
</reference>
<dbReference type="AlphaFoldDB" id="A0A168DAU5"/>
<dbReference type="GeneID" id="30017740"/>
<sequence>MTSFLYSAKAAEAATHQLPALLDRPRILHILHDETLLPRILWPSSVMMNRQQTLSGLEGVLSDSKIGVSLLKLQDGVTSVEKVGGGFTMTVTYTVLDAGEDSSSHTLRLREERSVRALKPIASFAKFKEESPVKTQNLLRFFAAWAANGADDATAALESIAEANVQDEKHKDD</sequence>
<name>A0A168DAU5_CORFA</name>
<organism evidence="1 2">
    <name type="scientific">Cordyceps fumosorosea (strain ARSEF 2679)</name>
    <name type="common">Isaria fumosorosea</name>
    <dbReference type="NCBI Taxonomy" id="1081104"/>
    <lineage>
        <taxon>Eukaryota</taxon>
        <taxon>Fungi</taxon>
        <taxon>Dikarya</taxon>
        <taxon>Ascomycota</taxon>
        <taxon>Pezizomycotina</taxon>
        <taxon>Sordariomycetes</taxon>
        <taxon>Hypocreomycetidae</taxon>
        <taxon>Hypocreales</taxon>
        <taxon>Cordycipitaceae</taxon>
        <taxon>Cordyceps</taxon>
    </lineage>
</organism>
<protein>
    <submittedName>
        <fullName evidence="1">Uncharacterized protein</fullName>
    </submittedName>
</protein>
<comment type="caution">
    <text evidence="1">The sequence shown here is derived from an EMBL/GenBank/DDBJ whole genome shotgun (WGS) entry which is preliminary data.</text>
</comment>